<dbReference type="GO" id="GO:0005737">
    <property type="term" value="C:cytoplasm"/>
    <property type="evidence" value="ECO:0007669"/>
    <property type="project" value="UniProtKB-SubCell"/>
</dbReference>
<evidence type="ECO:0000256" key="8">
    <source>
        <dbReference type="ARBA" id="ARBA00052751"/>
    </source>
</evidence>
<evidence type="ECO:0000256" key="2">
    <source>
        <dbReference type="ARBA" id="ARBA00004691"/>
    </source>
</evidence>
<dbReference type="OrthoDB" id="9805933at2"/>
<dbReference type="PANTHER" id="PTHR30307">
    <property type="entry name" value="S-ADENOSYLMETHIONINE:TRNA RIBOSYLTRANSFERASE-ISOMERASE"/>
    <property type="match status" value="1"/>
</dbReference>
<evidence type="ECO:0000313" key="15">
    <source>
        <dbReference type="Proteomes" id="UP000435648"/>
    </source>
</evidence>
<evidence type="ECO:0000256" key="7">
    <source>
        <dbReference type="ARBA" id="ARBA00022785"/>
    </source>
</evidence>
<dbReference type="AlphaFoldDB" id="A0A857C2Q9"/>
<keyword evidence="4 13" id="KW-0963">Cytoplasm</keyword>
<comment type="subunit">
    <text evidence="3 13">Monomer.</text>
</comment>
<dbReference type="KEGG" id="siw:GH266_01215"/>
<keyword evidence="5 13" id="KW-0808">Transferase</keyword>
<dbReference type="EMBL" id="CP046908">
    <property type="protein sequence ID" value="QGZ33247.1"/>
    <property type="molecule type" value="Genomic_DNA"/>
</dbReference>
<dbReference type="GO" id="GO:0008616">
    <property type="term" value="P:tRNA queuosine(34) biosynthetic process"/>
    <property type="evidence" value="ECO:0007669"/>
    <property type="project" value="UniProtKB-UniRule"/>
</dbReference>
<dbReference type="GO" id="GO:0051075">
    <property type="term" value="F:S-adenosylmethionine:tRNA ribosyltransferase-isomerase activity"/>
    <property type="evidence" value="ECO:0007669"/>
    <property type="project" value="UniProtKB-EC"/>
</dbReference>
<dbReference type="SUPFAM" id="SSF111337">
    <property type="entry name" value="QueA-like"/>
    <property type="match status" value="1"/>
</dbReference>
<comment type="function">
    <text evidence="13">Transfers and isomerizes the ribose moiety from AdoMet to the 7-aminomethyl group of 7-deazaguanine (preQ1-tRNA) to give epoxyqueuosine (oQ-tRNA).</text>
</comment>
<comment type="pathway">
    <text evidence="2 13">tRNA modification; tRNA-queuosine biosynthesis.</text>
</comment>
<keyword evidence="7 13" id="KW-0671">Queuosine biosynthesis</keyword>
<dbReference type="Pfam" id="PF02547">
    <property type="entry name" value="Queuosine_synth"/>
    <property type="match status" value="1"/>
</dbReference>
<keyword evidence="14" id="KW-0413">Isomerase</keyword>
<dbReference type="FunFam" id="3.40.1780.10:FF:000001">
    <property type="entry name" value="S-adenosylmethionine:tRNA ribosyltransferase-isomerase"/>
    <property type="match status" value="1"/>
</dbReference>
<comment type="subcellular location">
    <subcellularLocation>
        <location evidence="1 13">Cytoplasm</location>
    </subcellularLocation>
</comment>
<dbReference type="InterPro" id="IPR003699">
    <property type="entry name" value="QueA"/>
</dbReference>
<evidence type="ECO:0000256" key="10">
    <source>
        <dbReference type="ARBA" id="ARBA00066503"/>
    </source>
</evidence>
<evidence type="ECO:0000256" key="3">
    <source>
        <dbReference type="ARBA" id="ARBA00011245"/>
    </source>
</evidence>
<evidence type="ECO:0000256" key="13">
    <source>
        <dbReference type="HAMAP-Rule" id="MF_00113"/>
    </source>
</evidence>
<dbReference type="UniPathway" id="UPA00392"/>
<gene>
    <name evidence="13 14" type="primary">queA</name>
    <name evidence="14" type="ORF">GH266_01215</name>
</gene>
<comment type="catalytic activity">
    <reaction evidence="8 13">
        <text>7-aminomethyl-7-carbaguanosine(34) in tRNA + S-adenosyl-L-methionine = epoxyqueuosine(34) in tRNA + adenine + L-methionine + 2 H(+)</text>
        <dbReference type="Rhea" id="RHEA:32155"/>
        <dbReference type="Rhea" id="RHEA-COMP:10342"/>
        <dbReference type="Rhea" id="RHEA-COMP:18582"/>
        <dbReference type="ChEBI" id="CHEBI:15378"/>
        <dbReference type="ChEBI" id="CHEBI:16708"/>
        <dbReference type="ChEBI" id="CHEBI:57844"/>
        <dbReference type="ChEBI" id="CHEBI:59789"/>
        <dbReference type="ChEBI" id="CHEBI:82833"/>
        <dbReference type="ChEBI" id="CHEBI:194443"/>
        <dbReference type="EC" id="2.4.99.17"/>
    </reaction>
</comment>
<evidence type="ECO:0000256" key="9">
    <source>
        <dbReference type="ARBA" id="ARBA00061210"/>
    </source>
</evidence>
<evidence type="ECO:0000313" key="14">
    <source>
        <dbReference type="EMBL" id="QGZ33247.1"/>
    </source>
</evidence>
<evidence type="ECO:0000256" key="11">
    <source>
        <dbReference type="ARBA" id="ARBA00069325"/>
    </source>
</evidence>
<reference evidence="14 15" key="1">
    <citation type="submission" date="2019-12" db="EMBL/GenBank/DDBJ databases">
        <title>The genome of Stappia indica PHM037.</title>
        <authorList>
            <person name="Kacar D."/>
            <person name="Galan B."/>
            <person name="Canedo L."/>
            <person name="Rodriguez P."/>
            <person name="de la Calle F."/>
            <person name="Garcia J.L."/>
        </authorList>
    </citation>
    <scope>NUCLEOTIDE SEQUENCE [LARGE SCALE GENOMIC DNA]</scope>
    <source>
        <strain evidence="14 15">PHM037</strain>
    </source>
</reference>
<dbReference type="Proteomes" id="UP000435648">
    <property type="component" value="Chromosome"/>
</dbReference>
<dbReference type="NCBIfam" id="NF001140">
    <property type="entry name" value="PRK00147.1"/>
    <property type="match status" value="1"/>
</dbReference>
<evidence type="ECO:0000256" key="5">
    <source>
        <dbReference type="ARBA" id="ARBA00022679"/>
    </source>
</evidence>
<dbReference type="EC" id="2.4.99.17" evidence="10 13"/>
<dbReference type="InterPro" id="IPR042118">
    <property type="entry name" value="QueA_dom1"/>
</dbReference>
<keyword evidence="14" id="KW-0328">Glycosyltransferase</keyword>
<dbReference type="NCBIfam" id="TIGR00113">
    <property type="entry name" value="queA"/>
    <property type="match status" value="1"/>
</dbReference>
<name>A0A857C2Q9_9HYPH</name>
<evidence type="ECO:0000256" key="6">
    <source>
        <dbReference type="ARBA" id="ARBA00022691"/>
    </source>
</evidence>
<dbReference type="Gene3D" id="3.40.1780.10">
    <property type="entry name" value="QueA-like"/>
    <property type="match status" value="1"/>
</dbReference>
<proteinExistence type="inferred from homology"/>
<evidence type="ECO:0000256" key="4">
    <source>
        <dbReference type="ARBA" id="ARBA00022490"/>
    </source>
</evidence>
<protein>
    <recommendedName>
        <fullName evidence="11 13">S-adenosylmethionine:tRNA ribosyltransferase-isomerase</fullName>
        <ecNumber evidence="10 13">2.4.99.17</ecNumber>
    </recommendedName>
    <alternativeName>
        <fullName evidence="12 13">Queuosine biosynthesis protein QueA</fullName>
    </alternativeName>
</protein>
<evidence type="ECO:0000256" key="1">
    <source>
        <dbReference type="ARBA" id="ARBA00004496"/>
    </source>
</evidence>
<organism evidence="14 15">
    <name type="scientific">Stappia indica</name>
    <dbReference type="NCBI Taxonomy" id="538381"/>
    <lineage>
        <taxon>Bacteria</taxon>
        <taxon>Pseudomonadati</taxon>
        <taxon>Pseudomonadota</taxon>
        <taxon>Alphaproteobacteria</taxon>
        <taxon>Hyphomicrobiales</taxon>
        <taxon>Stappiaceae</taxon>
        <taxon>Stappia</taxon>
    </lineage>
</organism>
<evidence type="ECO:0000256" key="12">
    <source>
        <dbReference type="ARBA" id="ARBA00076160"/>
    </source>
</evidence>
<dbReference type="RefSeq" id="WP_158192272.1">
    <property type="nucleotide sequence ID" value="NZ_CP046908.1"/>
</dbReference>
<comment type="similarity">
    <text evidence="9 13">Belongs to the QueA family.</text>
</comment>
<dbReference type="HAMAP" id="MF_00113">
    <property type="entry name" value="QueA"/>
    <property type="match status" value="1"/>
</dbReference>
<keyword evidence="6 13" id="KW-0949">S-adenosyl-L-methionine</keyword>
<dbReference type="InterPro" id="IPR042119">
    <property type="entry name" value="QueA_dom2"/>
</dbReference>
<sequence>MRVDDFDFELPPERIALRPARPRDAARLLVVRPNGEPVLDDRGVRDLPMLLEPGDALVFNDTRVIPAQLEGTRTRGEAVARIGATLHLRAGEDRWWAFVRPAKKLVVGDRVQFGVQSGGEGKACLLGTLDATVAEKRDTGEVLLAFDLSGPMLDEAIAAVGHIPLPPYIAAKRGEDEQDRQDYQTIFAEKDGAVAAPTAGLHFTDELLAALDARGIERHRVTLHVGAGTFLPVKADDTDEHRMHAEWGEVSTETVAALRAVRARGNKVVAIGTTSLRILESAAQGEEGLAPFAGETSIFITPGYRFRAIDALMTNFHLPRSTLFMLVSALSGLDTMRAAYAHAIATGYRFYSYGDGSLLFPKDPA</sequence>
<dbReference type="InterPro" id="IPR036100">
    <property type="entry name" value="QueA_sf"/>
</dbReference>
<dbReference type="PANTHER" id="PTHR30307:SF0">
    <property type="entry name" value="S-ADENOSYLMETHIONINE:TRNA RIBOSYLTRANSFERASE-ISOMERASE"/>
    <property type="match status" value="1"/>
</dbReference>
<dbReference type="Gene3D" id="2.40.10.240">
    <property type="entry name" value="QueA-like"/>
    <property type="match status" value="1"/>
</dbReference>
<accession>A0A857C2Q9</accession>